<evidence type="ECO:0000256" key="3">
    <source>
        <dbReference type="ARBA" id="ARBA00022898"/>
    </source>
</evidence>
<evidence type="ECO:0000259" key="6">
    <source>
        <dbReference type="Pfam" id="PF01212"/>
    </source>
</evidence>
<dbReference type="Pfam" id="PF01212">
    <property type="entry name" value="Beta_elim_lyase"/>
    <property type="match status" value="1"/>
</dbReference>
<dbReference type="SUPFAM" id="SSF53383">
    <property type="entry name" value="PLP-dependent transferases"/>
    <property type="match status" value="1"/>
</dbReference>
<dbReference type="GO" id="GO:0006567">
    <property type="term" value="P:L-threonine catabolic process"/>
    <property type="evidence" value="ECO:0007669"/>
    <property type="project" value="TreeGrafter"/>
</dbReference>
<comment type="caution">
    <text evidence="7">The sequence shown here is derived from an EMBL/GenBank/DDBJ whole genome shotgun (WGS) entry which is preliminary data.</text>
</comment>
<dbReference type="NCBIfam" id="NF041359">
    <property type="entry name" value="GntG_guanitoxin"/>
    <property type="match status" value="1"/>
</dbReference>
<dbReference type="PANTHER" id="PTHR48097">
    <property type="entry name" value="L-THREONINE ALDOLASE-RELATED"/>
    <property type="match status" value="1"/>
</dbReference>
<gene>
    <name evidence="7" type="primary">ltaE</name>
    <name evidence="7" type="ORF">GCM10011575_37510</name>
</gene>
<evidence type="ECO:0000256" key="5">
    <source>
        <dbReference type="PIRSR" id="PIRSR017617-1"/>
    </source>
</evidence>
<sequence>MPAIDLRSDTLTRPTPGMLEAMTTAPVGDDVYDEDPTVHELESRAAELFGHEAALFCATGSLSNQLGVRMLVEPGTEVLCDVQAHIVRAEMGAHAAVGQVTTRTFSSPSGLADADRIAELISVGGGPYHVSTAAVAIENTLNYAGGKIQPYQNLVEISELCQQYGIKRHLDGARLWNAHIATGVPLESYGALYDTISVCFSKGLGAPIGSVLVSSADNIARARIVRKRMGAGWRQAGVLAAAALYALDNQLARLADDHVAARAFADELAALAPAAITPDDVQTNIVVFDTGDHDAGAVAESAAEQGIRVSQLGPRTLRAVAHLDVDEGDCRTAGKVLGSLLA</sequence>
<proteinExistence type="inferred from homology"/>
<reference evidence="7" key="1">
    <citation type="journal article" date="2014" name="Int. J. Syst. Evol. Microbiol.">
        <title>Complete genome sequence of Corynebacterium casei LMG S-19264T (=DSM 44701T), isolated from a smear-ripened cheese.</title>
        <authorList>
            <consortium name="US DOE Joint Genome Institute (JGI-PGF)"/>
            <person name="Walter F."/>
            <person name="Albersmeier A."/>
            <person name="Kalinowski J."/>
            <person name="Ruckert C."/>
        </authorList>
    </citation>
    <scope>NUCLEOTIDE SEQUENCE</scope>
    <source>
        <strain evidence="7">CGMCC 4.7306</strain>
    </source>
</reference>
<dbReference type="InterPro" id="IPR015421">
    <property type="entry name" value="PyrdxlP-dep_Trfase_major"/>
</dbReference>
<dbReference type="PANTHER" id="PTHR48097:SF9">
    <property type="entry name" value="L-THREONINE ALDOLASE"/>
    <property type="match status" value="1"/>
</dbReference>
<organism evidence="7 8">
    <name type="scientific">Microlunatus endophyticus</name>
    <dbReference type="NCBI Taxonomy" id="1716077"/>
    <lineage>
        <taxon>Bacteria</taxon>
        <taxon>Bacillati</taxon>
        <taxon>Actinomycetota</taxon>
        <taxon>Actinomycetes</taxon>
        <taxon>Propionibacteriales</taxon>
        <taxon>Propionibacteriaceae</taxon>
        <taxon>Microlunatus</taxon>
    </lineage>
</organism>
<evidence type="ECO:0000256" key="1">
    <source>
        <dbReference type="ARBA" id="ARBA00001933"/>
    </source>
</evidence>
<dbReference type="GO" id="GO:0008732">
    <property type="term" value="F:L-allo-threonine aldolase activity"/>
    <property type="evidence" value="ECO:0007669"/>
    <property type="project" value="TreeGrafter"/>
</dbReference>
<dbReference type="InterPro" id="IPR023603">
    <property type="entry name" value="Low_specificity_L-TA-like"/>
</dbReference>
<dbReference type="Gene3D" id="3.40.640.10">
    <property type="entry name" value="Type I PLP-dependent aspartate aminotransferase-like (Major domain)"/>
    <property type="match status" value="1"/>
</dbReference>
<name>A0A917SFT3_9ACTN</name>
<feature type="modified residue" description="N6-(pyridoxal phosphate)lysine" evidence="5">
    <location>
        <position position="202"/>
    </location>
</feature>
<evidence type="ECO:0000256" key="4">
    <source>
        <dbReference type="ARBA" id="ARBA00023239"/>
    </source>
</evidence>
<evidence type="ECO:0000313" key="8">
    <source>
        <dbReference type="Proteomes" id="UP000613840"/>
    </source>
</evidence>
<dbReference type="Proteomes" id="UP000613840">
    <property type="component" value="Unassembled WGS sequence"/>
</dbReference>
<dbReference type="FunFam" id="3.40.640.10:FF:000030">
    <property type="entry name" value="Low-specificity L-threonine aldolase"/>
    <property type="match status" value="1"/>
</dbReference>
<dbReference type="PIRSF" id="PIRSF017617">
    <property type="entry name" value="Thr_aldolase"/>
    <property type="match status" value="1"/>
</dbReference>
<dbReference type="EMBL" id="BMMZ01000011">
    <property type="protein sequence ID" value="GGL75811.1"/>
    <property type="molecule type" value="Genomic_DNA"/>
</dbReference>
<accession>A0A917SFT3</accession>
<keyword evidence="8" id="KW-1185">Reference proteome</keyword>
<reference evidence="7" key="2">
    <citation type="submission" date="2020-09" db="EMBL/GenBank/DDBJ databases">
        <authorList>
            <person name="Sun Q."/>
            <person name="Zhou Y."/>
        </authorList>
    </citation>
    <scope>NUCLEOTIDE SEQUENCE</scope>
    <source>
        <strain evidence="7">CGMCC 4.7306</strain>
    </source>
</reference>
<dbReference type="AlphaFoldDB" id="A0A917SFT3"/>
<keyword evidence="4" id="KW-0456">Lyase</keyword>
<dbReference type="RefSeq" id="WP_229670320.1">
    <property type="nucleotide sequence ID" value="NZ_BMMZ01000011.1"/>
</dbReference>
<evidence type="ECO:0000256" key="2">
    <source>
        <dbReference type="ARBA" id="ARBA00006966"/>
    </source>
</evidence>
<dbReference type="Gene3D" id="3.90.1150.10">
    <property type="entry name" value="Aspartate Aminotransferase, domain 1"/>
    <property type="match status" value="1"/>
</dbReference>
<comment type="similarity">
    <text evidence="2">Belongs to the threonine aldolase family.</text>
</comment>
<comment type="cofactor">
    <cofactor evidence="1">
        <name>pyridoxal 5'-phosphate</name>
        <dbReference type="ChEBI" id="CHEBI:597326"/>
    </cofactor>
</comment>
<evidence type="ECO:0000313" key="7">
    <source>
        <dbReference type="EMBL" id="GGL75811.1"/>
    </source>
</evidence>
<dbReference type="GO" id="GO:0006545">
    <property type="term" value="P:glycine biosynthetic process"/>
    <property type="evidence" value="ECO:0007669"/>
    <property type="project" value="TreeGrafter"/>
</dbReference>
<protein>
    <submittedName>
        <fullName evidence="7">Threonine aldolase</fullName>
    </submittedName>
</protein>
<feature type="domain" description="Aromatic amino acid beta-eliminating lyase/threonine aldolase" evidence="6">
    <location>
        <begin position="5"/>
        <end position="289"/>
    </location>
</feature>
<dbReference type="InterPro" id="IPR015422">
    <property type="entry name" value="PyrdxlP-dep_Trfase_small"/>
</dbReference>
<keyword evidence="3" id="KW-0663">Pyridoxal phosphate</keyword>
<dbReference type="InterPro" id="IPR001597">
    <property type="entry name" value="ArAA_b-elim_lyase/Thr_aldolase"/>
</dbReference>
<dbReference type="GO" id="GO:0005829">
    <property type="term" value="C:cytosol"/>
    <property type="evidence" value="ECO:0007669"/>
    <property type="project" value="TreeGrafter"/>
</dbReference>
<dbReference type="InterPro" id="IPR015424">
    <property type="entry name" value="PyrdxlP-dep_Trfase"/>
</dbReference>